<dbReference type="PROSITE" id="PS51257">
    <property type="entry name" value="PROKAR_LIPOPROTEIN"/>
    <property type="match status" value="1"/>
</dbReference>
<comment type="caution">
    <text evidence="1">The sequence shown here is derived from an EMBL/GenBank/DDBJ whole genome shotgun (WGS) entry which is preliminary data.</text>
</comment>
<accession>A0A1S1HMA5</accession>
<dbReference type="AlphaFoldDB" id="A0A1S1HMA5"/>
<evidence type="ECO:0000313" key="2">
    <source>
        <dbReference type="Proteomes" id="UP000179588"/>
    </source>
</evidence>
<dbReference type="Proteomes" id="UP000179588">
    <property type="component" value="Unassembled WGS sequence"/>
</dbReference>
<proteinExistence type="predicted"/>
<protein>
    <recommendedName>
        <fullName evidence="3">Lipoprotein</fullName>
    </recommendedName>
</protein>
<dbReference type="EMBL" id="LVIE01000234">
    <property type="protein sequence ID" value="OHT22393.1"/>
    <property type="molecule type" value="Genomic_DNA"/>
</dbReference>
<keyword evidence="2" id="KW-1185">Reference proteome</keyword>
<gene>
    <name evidence="1" type="ORF">A3Q29_11305</name>
</gene>
<evidence type="ECO:0000313" key="1">
    <source>
        <dbReference type="EMBL" id="OHT22393.1"/>
    </source>
</evidence>
<organism evidence="1 2">
    <name type="scientific">Providencia stuartii</name>
    <dbReference type="NCBI Taxonomy" id="588"/>
    <lineage>
        <taxon>Bacteria</taxon>
        <taxon>Pseudomonadati</taxon>
        <taxon>Pseudomonadota</taxon>
        <taxon>Gammaproteobacteria</taxon>
        <taxon>Enterobacterales</taxon>
        <taxon>Morganellaceae</taxon>
        <taxon>Providencia</taxon>
    </lineage>
</organism>
<reference evidence="1 2" key="1">
    <citation type="submission" date="2016-03" db="EMBL/GenBank/DDBJ databases">
        <title>Genome sequence of Providencia stuartii strain, isolated from the salivary glands of larval Lucilia sericata.</title>
        <authorList>
            <person name="Yuan Y."/>
            <person name="Zhang Y."/>
            <person name="Fu S."/>
            <person name="Crippen T.L."/>
            <person name="Visi D."/>
            <person name="Benbow M.E."/>
            <person name="Allen M."/>
            <person name="Tomberlin J.K."/>
            <person name="Sze S.-H."/>
            <person name="Tarone A.M."/>
        </authorList>
    </citation>
    <scope>NUCLEOTIDE SEQUENCE [LARGE SCALE GENOMIC DNA]</scope>
    <source>
        <strain evidence="1 2">Crippen</strain>
    </source>
</reference>
<name>A0A1S1HMA5_PROST</name>
<evidence type="ECO:0008006" key="3">
    <source>
        <dbReference type="Google" id="ProtNLM"/>
    </source>
</evidence>
<sequence>MKKLLIAAAIASTTLLFGCSDEKQKIIDSVVSYLEVREDMFPYRLEFKDLNFIPNERGNFNSGELCGEVKISQKTSIKPKELPRIFFSNIDGEIQNVINSNDYFKFLYAAELNAEKSKEIKPIMIIHPYDKAGMELWDITCKRQ</sequence>